<proteinExistence type="predicted"/>
<sequence length="95" mass="10898">MDATWSNYIDKKQLLIMYVEAKTILRHPTPNRKLNAMAKSLFDTSVRVARCLAIEAPEAKVTLSKGREIELDALVLYAQAEKELKQLHLIAFQKR</sequence>
<reference evidence="1 2" key="1">
    <citation type="journal article" date="2017" name="Environ. Microbiol.">
        <title>Genomic and physiological analyses of 'Reinekea forsetii' reveal a versatile opportunistic lifestyle during spring algae blooms.</title>
        <authorList>
            <person name="Avci B."/>
            <person name="Hahnke R.L."/>
            <person name="Chafee M."/>
            <person name="Fischer T."/>
            <person name="Gruber-Vodicka H."/>
            <person name="Tegetmeyer H.E."/>
            <person name="Harder J."/>
            <person name="Fuchs B.M."/>
            <person name="Amann R.I."/>
            <person name="Teeling H."/>
        </authorList>
    </citation>
    <scope>NUCLEOTIDE SEQUENCE [LARGE SCALE GENOMIC DNA]</scope>
    <source>
        <strain evidence="1 2">Hel1_31_D35</strain>
    </source>
</reference>
<dbReference type="EMBL" id="CP011797">
    <property type="protein sequence ID" value="ATX76136.1"/>
    <property type="molecule type" value="Genomic_DNA"/>
</dbReference>
<keyword evidence="2" id="KW-1185">Reference proteome</keyword>
<accession>A0A2K8KTA7</accession>
<organism evidence="1 2">
    <name type="scientific">Reinekea forsetii</name>
    <dbReference type="NCBI Taxonomy" id="1336806"/>
    <lineage>
        <taxon>Bacteria</taxon>
        <taxon>Pseudomonadati</taxon>
        <taxon>Pseudomonadota</taxon>
        <taxon>Gammaproteobacteria</taxon>
        <taxon>Oceanospirillales</taxon>
        <taxon>Saccharospirillaceae</taxon>
        <taxon>Reinekea</taxon>
    </lineage>
</organism>
<name>A0A2K8KTA7_9GAMM</name>
<gene>
    <name evidence="1" type="ORF">REIFOR_00969</name>
</gene>
<evidence type="ECO:0000313" key="2">
    <source>
        <dbReference type="Proteomes" id="UP000229757"/>
    </source>
</evidence>
<dbReference type="Proteomes" id="UP000229757">
    <property type="component" value="Chromosome"/>
</dbReference>
<dbReference type="AlphaFoldDB" id="A0A2K8KTA7"/>
<protein>
    <submittedName>
        <fullName evidence="1">Uncharacterized protein</fullName>
    </submittedName>
</protein>
<evidence type="ECO:0000313" key="1">
    <source>
        <dbReference type="EMBL" id="ATX76136.1"/>
    </source>
</evidence>
<dbReference type="KEGG" id="rfo:REIFOR_00969"/>